<dbReference type="PROSITE" id="PS51257">
    <property type="entry name" value="PROKAR_LIPOPROTEIN"/>
    <property type="match status" value="1"/>
</dbReference>
<dbReference type="Proteomes" id="UP000316801">
    <property type="component" value="Unassembled WGS sequence"/>
</dbReference>
<organism evidence="2 3">
    <name type="scientific">Rhizobium straminoryzae</name>
    <dbReference type="NCBI Taxonomy" id="1387186"/>
    <lineage>
        <taxon>Bacteria</taxon>
        <taxon>Pseudomonadati</taxon>
        <taxon>Pseudomonadota</taxon>
        <taxon>Alphaproteobacteria</taxon>
        <taxon>Hyphomicrobiales</taxon>
        <taxon>Rhizobiaceae</taxon>
        <taxon>Rhizobium/Agrobacterium group</taxon>
        <taxon>Rhizobium</taxon>
    </lineage>
</organism>
<proteinExistence type="predicted"/>
<accession>A0A549T0T2</accession>
<dbReference type="AlphaFoldDB" id="A0A549T0T2"/>
<protein>
    <recommendedName>
        <fullName evidence="4">Lipoprotein</fullName>
    </recommendedName>
</protein>
<keyword evidence="1" id="KW-0732">Signal</keyword>
<dbReference type="EMBL" id="VJMG01000065">
    <property type="protein sequence ID" value="TRL35471.1"/>
    <property type="molecule type" value="Genomic_DNA"/>
</dbReference>
<feature type="chain" id="PRO_5021715086" description="Lipoprotein" evidence="1">
    <location>
        <begin position="21"/>
        <end position="201"/>
    </location>
</feature>
<sequence length="201" mass="21690">MEKIVPLMFAVSFLSGCTYAANQVLGDAATPINPTAAQRYDVAKVFRVRKDGTSYQICQPDLENKAIKAISVETVTDSNDVVTDQVAGDGVSFSLPGAPKFQMPYHKTQVTGYTVKKAAWPDDDSFYAYFQKSVGQRCRNLIKQGNVLIVEAEARAKKSAQLIKGPIADFQIGGSKVEGLGKERTIPAPANVTFGVIAARP</sequence>
<keyword evidence="3" id="KW-1185">Reference proteome</keyword>
<evidence type="ECO:0000313" key="2">
    <source>
        <dbReference type="EMBL" id="TRL35471.1"/>
    </source>
</evidence>
<feature type="signal peptide" evidence="1">
    <location>
        <begin position="1"/>
        <end position="20"/>
    </location>
</feature>
<name>A0A549T0T2_9HYPH</name>
<gene>
    <name evidence="2" type="ORF">FNA46_19915</name>
</gene>
<reference evidence="2 3" key="1">
    <citation type="submission" date="2019-07" db="EMBL/GenBank/DDBJ databases">
        <title>Ln-dependent methylotrophs.</title>
        <authorList>
            <person name="Tani A."/>
        </authorList>
    </citation>
    <scope>NUCLEOTIDE SEQUENCE [LARGE SCALE GENOMIC DNA]</scope>
    <source>
        <strain evidence="2 3">SM12</strain>
    </source>
</reference>
<comment type="caution">
    <text evidence="2">The sequence shown here is derived from an EMBL/GenBank/DDBJ whole genome shotgun (WGS) entry which is preliminary data.</text>
</comment>
<dbReference type="RefSeq" id="WP_143126961.1">
    <property type="nucleotide sequence ID" value="NZ_VJMG01000065.1"/>
</dbReference>
<evidence type="ECO:0000256" key="1">
    <source>
        <dbReference type="SAM" id="SignalP"/>
    </source>
</evidence>
<evidence type="ECO:0008006" key="4">
    <source>
        <dbReference type="Google" id="ProtNLM"/>
    </source>
</evidence>
<evidence type="ECO:0000313" key="3">
    <source>
        <dbReference type="Proteomes" id="UP000316801"/>
    </source>
</evidence>